<dbReference type="InterPro" id="IPR009057">
    <property type="entry name" value="Homeodomain-like_sf"/>
</dbReference>
<dbReference type="EMBL" id="FLUM01000003">
    <property type="protein sequence ID" value="SBW04818.1"/>
    <property type="molecule type" value="Genomic_DNA"/>
</dbReference>
<evidence type="ECO:0000313" key="2">
    <source>
        <dbReference type="EMBL" id="SBW04818.1"/>
    </source>
</evidence>
<protein>
    <recommendedName>
        <fullName evidence="3">Homeodomain phBC6A51-type domain-containing protein</fullName>
    </recommendedName>
</protein>
<feature type="compositionally biased region" description="Basic residues" evidence="1">
    <location>
        <begin position="210"/>
        <end position="221"/>
    </location>
</feature>
<dbReference type="SUPFAM" id="SSF46689">
    <property type="entry name" value="Homeodomain-like"/>
    <property type="match status" value="1"/>
</dbReference>
<gene>
    <name evidence="2" type="ORF">KL86DYS1_30942</name>
</gene>
<dbReference type="AlphaFoldDB" id="A0A212JZL5"/>
<evidence type="ECO:0000256" key="1">
    <source>
        <dbReference type="SAM" id="MobiDB-lite"/>
    </source>
</evidence>
<feature type="compositionally biased region" description="Basic and acidic residues" evidence="1">
    <location>
        <begin position="194"/>
        <end position="203"/>
    </location>
</feature>
<accession>A0A212JZL5</accession>
<name>A0A212JZL5_9BACT</name>
<reference evidence="2" key="1">
    <citation type="submission" date="2016-04" db="EMBL/GenBank/DDBJ databases">
        <authorList>
            <person name="Evans L.H."/>
            <person name="Alamgir A."/>
            <person name="Owens N."/>
            <person name="Weber N.D."/>
            <person name="Virtaneva K."/>
            <person name="Barbian K."/>
            <person name="Babar A."/>
            <person name="Rosenke K."/>
        </authorList>
    </citation>
    <scope>NUCLEOTIDE SEQUENCE</scope>
    <source>
        <strain evidence="2">86-1</strain>
    </source>
</reference>
<dbReference type="Gene3D" id="1.10.10.60">
    <property type="entry name" value="Homeodomain-like"/>
    <property type="match status" value="1"/>
</dbReference>
<sequence length="236" mass="27416">MNRNTVYLYCKNIMAKYSTELTEKIVSLLEDEFFTVSQVCKATGISRETYYCWMNTRGDFRSEVEQAVVRREAELMTMIHASLKKKLEGYYTTVEKDIYVPDGHTGELVFKQKTVTKKECPPDLRTIKMLLDRKDKKDSLSRFPQGEEKAAKACTMKDEAETLEKIEEADNSIDQKPAEEILETCAEAIIEFPPKNEHTKKDMQVLTSSQKRKGEHKKKKNMTTEKIKKTVRCVRF</sequence>
<organism evidence="2">
    <name type="scientific">uncultured Dysgonomonas sp</name>
    <dbReference type="NCBI Taxonomy" id="206096"/>
    <lineage>
        <taxon>Bacteria</taxon>
        <taxon>Pseudomonadati</taxon>
        <taxon>Bacteroidota</taxon>
        <taxon>Bacteroidia</taxon>
        <taxon>Bacteroidales</taxon>
        <taxon>Dysgonomonadaceae</taxon>
        <taxon>Dysgonomonas</taxon>
        <taxon>environmental samples</taxon>
    </lineage>
</organism>
<proteinExistence type="predicted"/>
<evidence type="ECO:0008006" key="3">
    <source>
        <dbReference type="Google" id="ProtNLM"/>
    </source>
</evidence>
<feature type="region of interest" description="Disordered" evidence="1">
    <location>
        <begin position="194"/>
        <end position="224"/>
    </location>
</feature>